<comment type="caution">
    <text evidence="1">The sequence shown here is derived from an EMBL/GenBank/DDBJ whole genome shotgun (WGS) entry which is preliminary data.</text>
</comment>
<protein>
    <recommendedName>
        <fullName evidence="3">TrpR like protein, YerC/YecD</fullName>
    </recommendedName>
</protein>
<dbReference type="InterPro" id="IPR010921">
    <property type="entry name" value="Trp_repressor/repl_initiator"/>
</dbReference>
<dbReference type="AlphaFoldDB" id="A0A0G1TYY4"/>
<dbReference type="InterPro" id="IPR000831">
    <property type="entry name" value="Trp_repress"/>
</dbReference>
<dbReference type="Gene3D" id="1.10.1270.10">
    <property type="entry name" value="TrpR-like"/>
    <property type="match status" value="1"/>
</dbReference>
<reference evidence="1 2" key="1">
    <citation type="journal article" date="2015" name="Nature">
        <title>rRNA introns, odd ribosomes, and small enigmatic genomes across a large radiation of phyla.</title>
        <authorList>
            <person name="Brown C.T."/>
            <person name="Hug L.A."/>
            <person name="Thomas B.C."/>
            <person name="Sharon I."/>
            <person name="Castelle C.J."/>
            <person name="Singh A."/>
            <person name="Wilkins M.J."/>
            <person name="Williams K.H."/>
            <person name="Banfield J.F."/>
        </authorList>
    </citation>
    <scope>NUCLEOTIDE SEQUENCE [LARGE SCALE GENOMIC DNA]</scope>
</reference>
<name>A0A0G1TYY4_9BACT</name>
<sequence length="126" mass="14285">MQISKLGVNKQVEKKVFKSFFQVLADIKDPQAMERFFSDILSPTERAVLAKRLAIAHYLRKNKSYDVIKNDLKVSSATIATIQGWLEQDNEGLNIALKAIEADEWAGELADKISQSVKSWFKTPSR</sequence>
<evidence type="ECO:0000313" key="2">
    <source>
        <dbReference type="Proteomes" id="UP000034772"/>
    </source>
</evidence>
<dbReference type="SUPFAM" id="SSF48295">
    <property type="entry name" value="TrpR-like"/>
    <property type="match status" value="1"/>
</dbReference>
<dbReference type="EMBL" id="LCOZ01000033">
    <property type="protein sequence ID" value="KKU86999.1"/>
    <property type="molecule type" value="Genomic_DNA"/>
</dbReference>
<proteinExistence type="predicted"/>
<accession>A0A0G1TYY4</accession>
<dbReference type="GO" id="GO:0003700">
    <property type="term" value="F:DNA-binding transcription factor activity"/>
    <property type="evidence" value="ECO:0007669"/>
    <property type="project" value="InterPro"/>
</dbReference>
<dbReference type="InterPro" id="IPR038116">
    <property type="entry name" value="TrpR-like_sf"/>
</dbReference>
<evidence type="ECO:0008006" key="3">
    <source>
        <dbReference type="Google" id="ProtNLM"/>
    </source>
</evidence>
<dbReference type="Pfam" id="PF01371">
    <property type="entry name" value="Trp_repressor"/>
    <property type="match status" value="1"/>
</dbReference>
<dbReference type="PANTHER" id="PTHR40080:SF1">
    <property type="entry name" value="TRPR-LIKE PROTEIN YERC_YECD"/>
    <property type="match status" value="1"/>
</dbReference>
<dbReference type="Proteomes" id="UP000034772">
    <property type="component" value="Unassembled WGS sequence"/>
</dbReference>
<dbReference type="InterPro" id="IPR013368">
    <property type="entry name" value="YecD_YerC"/>
</dbReference>
<evidence type="ECO:0000313" key="1">
    <source>
        <dbReference type="EMBL" id="KKU86999.1"/>
    </source>
</evidence>
<dbReference type="GO" id="GO:0043565">
    <property type="term" value="F:sequence-specific DNA binding"/>
    <property type="evidence" value="ECO:0007669"/>
    <property type="project" value="InterPro"/>
</dbReference>
<organism evidence="1 2">
    <name type="scientific">Candidatus Beckwithbacteria bacterium GW2011_GWC2_47_9</name>
    <dbReference type="NCBI Taxonomy" id="1618373"/>
    <lineage>
        <taxon>Bacteria</taxon>
        <taxon>Candidatus Beckwithiibacteriota</taxon>
    </lineage>
</organism>
<dbReference type="PANTHER" id="PTHR40080">
    <property type="entry name" value="LMO1763 PROTEIN"/>
    <property type="match status" value="1"/>
</dbReference>
<gene>
    <name evidence="1" type="ORF">UY17_C0033G0007</name>
</gene>